<proteinExistence type="predicted"/>
<feature type="signal peptide" evidence="1">
    <location>
        <begin position="1"/>
        <end position="31"/>
    </location>
</feature>
<sequence>MTIRELTFLRPLSHLAMLGAIALSLSAPAVAADAQRIVSVGGAATEVLYRLGVQDRVVGVDSTSLYPAEARDKPDVGYIRSLSAEGILSLSPDLIILEEASGPPETVAIIDKAGLKVAHVPSGYDLGGVPQKIRDIAAAVGKSEDGNKLAAEVDAELVDLKNRLAGVKTKKRVLFILSLVDGRPMAAGTHTAANGIIELAGAENVFADVKGYKTLSPEAAAAMKPDAILMIDRSSAPHEGEGLLSVPAFAATPAAATGSLFKMDALYLLGFGPRTGQAARELASKLYPDLNLAAAK</sequence>
<feature type="domain" description="Fe/B12 periplasmic-binding" evidence="2">
    <location>
        <begin position="36"/>
        <end position="290"/>
    </location>
</feature>
<protein>
    <submittedName>
        <fullName evidence="3">Hemin ABC transporter substrate-binding protein</fullName>
    </submittedName>
</protein>
<reference evidence="4" key="1">
    <citation type="journal article" date="2019" name="Int. J. Syst. Evol. Microbiol.">
        <title>The Global Catalogue of Microorganisms (GCM) 10K type strain sequencing project: providing services to taxonomists for standard genome sequencing and annotation.</title>
        <authorList>
            <consortium name="The Broad Institute Genomics Platform"/>
            <consortium name="The Broad Institute Genome Sequencing Center for Infectious Disease"/>
            <person name="Wu L."/>
            <person name="Ma J."/>
        </authorList>
    </citation>
    <scope>NUCLEOTIDE SEQUENCE [LARGE SCALE GENOMIC DNA]</scope>
    <source>
        <strain evidence="4">CGMCC 1.16444</strain>
    </source>
</reference>
<evidence type="ECO:0000313" key="4">
    <source>
        <dbReference type="Proteomes" id="UP001595796"/>
    </source>
</evidence>
<name>A0ABV9YZA6_9HYPH</name>
<evidence type="ECO:0000313" key="3">
    <source>
        <dbReference type="EMBL" id="MFC5068150.1"/>
    </source>
</evidence>
<dbReference type="InterPro" id="IPR002491">
    <property type="entry name" value="ABC_transptr_periplasmic_BD"/>
</dbReference>
<comment type="caution">
    <text evidence="3">The sequence shown here is derived from an EMBL/GenBank/DDBJ whole genome shotgun (WGS) entry which is preliminary data.</text>
</comment>
<dbReference type="SUPFAM" id="SSF53807">
    <property type="entry name" value="Helical backbone' metal receptor"/>
    <property type="match status" value="1"/>
</dbReference>
<dbReference type="InterPro" id="IPR050902">
    <property type="entry name" value="ABC_Transporter_SBP"/>
</dbReference>
<accession>A0ABV9YZA6</accession>
<dbReference type="PANTHER" id="PTHR30535:SF4">
    <property type="entry name" value="HEMIN-BINDING PERIPLASMIC PROTEIN HMUT"/>
    <property type="match status" value="1"/>
</dbReference>
<dbReference type="EMBL" id="JBHSJF010000006">
    <property type="protein sequence ID" value="MFC5068150.1"/>
    <property type="molecule type" value="Genomic_DNA"/>
</dbReference>
<dbReference type="Pfam" id="PF01497">
    <property type="entry name" value="Peripla_BP_2"/>
    <property type="match status" value="1"/>
</dbReference>
<dbReference type="Proteomes" id="UP001595796">
    <property type="component" value="Unassembled WGS sequence"/>
</dbReference>
<organism evidence="3 4">
    <name type="scientific">Flaviflagellibacter deserti</name>
    <dbReference type="NCBI Taxonomy" id="2267266"/>
    <lineage>
        <taxon>Bacteria</taxon>
        <taxon>Pseudomonadati</taxon>
        <taxon>Pseudomonadota</taxon>
        <taxon>Alphaproteobacteria</taxon>
        <taxon>Hyphomicrobiales</taxon>
        <taxon>Flaviflagellibacter</taxon>
    </lineage>
</organism>
<dbReference type="Gene3D" id="3.40.50.1980">
    <property type="entry name" value="Nitrogenase molybdenum iron protein domain"/>
    <property type="match status" value="2"/>
</dbReference>
<dbReference type="PANTHER" id="PTHR30535">
    <property type="entry name" value="VITAMIN B12-BINDING PROTEIN"/>
    <property type="match status" value="1"/>
</dbReference>
<keyword evidence="4" id="KW-1185">Reference proteome</keyword>
<feature type="chain" id="PRO_5046635128" evidence="1">
    <location>
        <begin position="32"/>
        <end position="296"/>
    </location>
</feature>
<dbReference type="PROSITE" id="PS50983">
    <property type="entry name" value="FE_B12_PBP"/>
    <property type="match status" value="1"/>
</dbReference>
<evidence type="ECO:0000256" key="1">
    <source>
        <dbReference type="SAM" id="SignalP"/>
    </source>
</evidence>
<gene>
    <name evidence="3" type="ORF">ACFPFW_08990</name>
</gene>
<keyword evidence="1" id="KW-0732">Signal</keyword>
<evidence type="ECO:0000259" key="2">
    <source>
        <dbReference type="PROSITE" id="PS50983"/>
    </source>
</evidence>
<dbReference type="RefSeq" id="WP_114957635.1">
    <property type="nucleotide sequence ID" value="NZ_JBHSJF010000006.1"/>
</dbReference>